<sequence length="224" mass="26556">HNQSDDTLSKHVNLQQHQKKKGLATIATKIFDKIIISERWIELANIMYLFFKALDSPIESPTVERSQLNENRQSLQLFLKPRLQSNLMKKGILKKKDMTSQLRSVTDMLQWLPNVRQDRSILQERAALDQIAKGYFATHNRRFADFDDSTPVDNNNVNELSMIWQVQDRTRNHYNDPHYSITRDCVVGDRVELTNNRKVFFFKHIHICKYKYKYIYVCVYTLAF</sequence>
<organism evidence="1 2">
    <name type="scientific">Reticulomyxa filosa</name>
    <dbReference type="NCBI Taxonomy" id="46433"/>
    <lineage>
        <taxon>Eukaryota</taxon>
        <taxon>Sar</taxon>
        <taxon>Rhizaria</taxon>
        <taxon>Retaria</taxon>
        <taxon>Foraminifera</taxon>
        <taxon>Monothalamids</taxon>
        <taxon>Reticulomyxidae</taxon>
        <taxon>Reticulomyxa</taxon>
    </lineage>
</organism>
<keyword evidence="2" id="KW-1185">Reference proteome</keyword>
<name>X6N8I9_RETFI</name>
<reference evidence="1 2" key="1">
    <citation type="journal article" date="2013" name="Curr. Biol.">
        <title>The Genome of the Foraminiferan Reticulomyxa filosa.</title>
        <authorList>
            <person name="Glockner G."/>
            <person name="Hulsmann N."/>
            <person name="Schleicher M."/>
            <person name="Noegel A.A."/>
            <person name="Eichinger L."/>
            <person name="Gallinger C."/>
            <person name="Pawlowski J."/>
            <person name="Sierra R."/>
            <person name="Euteneuer U."/>
            <person name="Pillet L."/>
            <person name="Moustafa A."/>
            <person name="Platzer M."/>
            <person name="Groth M."/>
            <person name="Szafranski K."/>
            <person name="Schliwa M."/>
        </authorList>
    </citation>
    <scope>NUCLEOTIDE SEQUENCE [LARGE SCALE GENOMIC DNA]</scope>
</reference>
<comment type="caution">
    <text evidence="1">The sequence shown here is derived from an EMBL/GenBank/DDBJ whole genome shotgun (WGS) entry which is preliminary data.</text>
</comment>
<gene>
    <name evidence="1" type="ORF">RFI_15144</name>
</gene>
<dbReference type="EMBL" id="ASPP01011067">
    <property type="protein sequence ID" value="ETO22059.1"/>
    <property type="molecule type" value="Genomic_DNA"/>
</dbReference>
<evidence type="ECO:0000313" key="2">
    <source>
        <dbReference type="Proteomes" id="UP000023152"/>
    </source>
</evidence>
<dbReference type="Proteomes" id="UP000023152">
    <property type="component" value="Unassembled WGS sequence"/>
</dbReference>
<protein>
    <submittedName>
        <fullName evidence="1">Uncharacterized protein</fullName>
    </submittedName>
</protein>
<dbReference type="AlphaFoldDB" id="X6N8I9"/>
<proteinExistence type="predicted"/>
<accession>X6N8I9</accession>
<evidence type="ECO:0000313" key="1">
    <source>
        <dbReference type="EMBL" id="ETO22059.1"/>
    </source>
</evidence>
<feature type="non-terminal residue" evidence="1">
    <location>
        <position position="1"/>
    </location>
</feature>